<evidence type="ECO:0000313" key="2">
    <source>
        <dbReference type="EMBL" id="AYQ73597.1"/>
    </source>
</evidence>
<evidence type="ECO:0000256" key="1">
    <source>
        <dbReference type="SAM" id="MobiDB-lite"/>
    </source>
</evidence>
<gene>
    <name evidence="2" type="ORF">EAV92_14020</name>
</gene>
<dbReference type="RefSeq" id="WP_123041681.1">
    <property type="nucleotide sequence ID" value="NZ_CP033433.1"/>
</dbReference>
<dbReference type="AlphaFoldDB" id="A0A3G3K0F6"/>
<reference evidence="2 3" key="1">
    <citation type="submission" date="2018-10" db="EMBL/GenBank/DDBJ databases">
        <title>Genome Sequence of Cohnella sp.</title>
        <authorList>
            <person name="Srinivasan S."/>
            <person name="Kim M.K."/>
        </authorList>
    </citation>
    <scope>NUCLEOTIDE SEQUENCE [LARGE SCALE GENOMIC DNA]</scope>
    <source>
        <strain evidence="2 3">18JY8-7</strain>
    </source>
</reference>
<dbReference type="EMBL" id="CP033433">
    <property type="protein sequence ID" value="AYQ73597.1"/>
    <property type="molecule type" value="Genomic_DNA"/>
</dbReference>
<proteinExistence type="predicted"/>
<accession>A0A3G3K0F6</accession>
<sequence>MSVVVCPWCQSEIPQEEGAEPEKFCPVCENELDGYRTLRIGLGDEEDEEEEEEYTGGDSSESGEDLSWVDDGELTEKNEALLRFEESVEKLLDEQDVVPECPHCREYMLEAGEAQVAPSAFRPRVPDELGQPVLEAPFSYTVYVCPACFTVQQTLSEEGRSQIARRLSQAGTARSGKRP</sequence>
<name>A0A3G3K0F6_9BACL</name>
<dbReference type="Proteomes" id="UP000269097">
    <property type="component" value="Chromosome"/>
</dbReference>
<feature type="compositionally biased region" description="Acidic residues" evidence="1">
    <location>
        <begin position="43"/>
        <end position="71"/>
    </location>
</feature>
<feature type="region of interest" description="Disordered" evidence="1">
    <location>
        <begin position="39"/>
        <end position="71"/>
    </location>
</feature>
<organism evidence="2 3">
    <name type="scientific">Cohnella candidum</name>
    <dbReference type="NCBI Taxonomy" id="2674991"/>
    <lineage>
        <taxon>Bacteria</taxon>
        <taxon>Bacillati</taxon>
        <taxon>Bacillota</taxon>
        <taxon>Bacilli</taxon>
        <taxon>Bacillales</taxon>
        <taxon>Paenibacillaceae</taxon>
        <taxon>Cohnella</taxon>
    </lineage>
</organism>
<keyword evidence="3" id="KW-1185">Reference proteome</keyword>
<protein>
    <submittedName>
        <fullName evidence="2">Uncharacterized protein</fullName>
    </submittedName>
</protein>
<dbReference type="KEGG" id="coh:EAV92_14020"/>
<evidence type="ECO:0000313" key="3">
    <source>
        <dbReference type="Proteomes" id="UP000269097"/>
    </source>
</evidence>